<dbReference type="OrthoDB" id="9807630at2"/>
<evidence type="ECO:0000313" key="15">
    <source>
        <dbReference type="Proteomes" id="UP000196138"/>
    </source>
</evidence>
<evidence type="ECO:0000256" key="5">
    <source>
        <dbReference type="ARBA" id="ARBA00011233"/>
    </source>
</evidence>
<evidence type="ECO:0000256" key="4">
    <source>
        <dbReference type="ARBA" id="ARBA00006171"/>
    </source>
</evidence>
<dbReference type="NCBIfam" id="TIGR01549">
    <property type="entry name" value="HAD-SF-IA-v1"/>
    <property type="match status" value="1"/>
</dbReference>
<evidence type="ECO:0000256" key="11">
    <source>
        <dbReference type="ARBA" id="ARBA00023277"/>
    </source>
</evidence>
<dbReference type="GO" id="GO:0005829">
    <property type="term" value="C:cytosol"/>
    <property type="evidence" value="ECO:0007669"/>
    <property type="project" value="TreeGrafter"/>
</dbReference>
<dbReference type="SFLD" id="SFLDG01129">
    <property type="entry name" value="C1.5:_HAD__Beta-PGM__Phosphata"/>
    <property type="match status" value="1"/>
</dbReference>
<dbReference type="InterPro" id="IPR037512">
    <property type="entry name" value="PGPase_prok"/>
</dbReference>
<protein>
    <recommendedName>
        <fullName evidence="6 13">Phosphoglycolate phosphatase</fullName>
        <shortName evidence="13">PGP</shortName>
        <shortName evidence="13">PGPase</shortName>
        <ecNumber evidence="6 13">3.1.3.18</ecNumber>
    </recommendedName>
</protein>
<keyword evidence="8 13" id="KW-0479">Metal-binding</keyword>
<evidence type="ECO:0000256" key="7">
    <source>
        <dbReference type="ARBA" id="ARBA00022567"/>
    </source>
</evidence>
<keyword evidence="15" id="KW-1185">Reference proteome</keyword>
<keyword evidence="10 13" id="KW-0460">Magnesium</keyword>
<evidence type="ECO:0000256" key="3">
    <source>
        <dbReference type="ARBA" id="ARBA00004818"/>
    </source>
</evidence>
<feature type="binding site" evidence="13">
    <location>
        <position position="17"/>
    </location>
    <ligand>
        <name>Mg(2+)</name>
        <dbReference type="ChEBI" id="CHEBI:18420"/>
    </ligand>
</feature>
<dbReference type="NCBIfam" id="TIGR01449">
    <property type="entry name" value="PGP_bact"/>
    <property type="match status" value="1"/>
</dbReference>
<evidence type="ECO:0000256" key="10">
    <source>
        <dbReference type="ARBA" id="ARBA00022842"/>
    </source>
</evidence>
<dbReference type="GO" id="GO:0046872">
    <property type="term" value="F:metal ion binding"/>
    <property type="evidence" value="ECO:0007669"/>
    <property type="project" value="UniProtKB-KW"/>
</dbReference>
<proteinExistence type="inferred from homology"/>
<dbReference type="EMBL" id="CP021455">
    <property type="protein sequence ID" value="ARU03732.1"/>
    <property type="molecule type" value="Genomic_DNA"/>
</dbReference>
<dbReference type="PANTHER" id="PTHR43434">
    <property type="entry name" value="PHOSPHOGLYCOLATE PHOSPHATASE"/>
    <property type="match status" value="1"/>
</dbReference>
<dbReference type="Gene3D" id="1.10.150.240">
    <property type="entry name" value="Putative phosphatase, domain 2"/>
    <property type="match status" value="1"/>
</dbReference>
<dbReference type="HAMAP" id="MF_00495">
    <property type="entry name" value="GPH_hydrolase_bact"/>
    <property type="match status" value="1"/>
</dbReference>
<dbReference type="RefSeq" id="WP_087276905.1">
    <property type="nucleotide sequence ID" value="NZ_CP021455.1"/>
</dbReference>
<feature type="active site" description="Nucleophile" evidence="13">
    <location>
        <position position="17"/>
    </location>
</feature>
<evidence type="ECO:0000256" key="13">
    <source>
        <dbReference type="HAMAP-Rule" id="MF_00495"/>
    </source>
</evidence>
<comment type="cofactor">
    <cofactor evidence="2 13">
        <name>Mg(2+)</name>
        <dbReference type="ChEBI" id="CHEBI:18420"/>
    </cofactor>
</comment>
<dbReference type="SFLD" id="SFLDG01135">
    <property type="entry name" value="C1.5.6:_HAD__Beta-PGM__Phospha"/>
    <property type="match status" value="1"/>
</dbReference>
<evidence type="ECO:0000256" key="9">
    <source>
        <dbReference type="ARBA" id="ARBA00022801"/>
    </source>
</evidence>
<dbReference type="EC" id="3.1.3.18" evidence="6 13"/>
<comment type="subunit">
    <text evidence="5">Homotrimer.</text>
</comment>
<dbReference type="SFLD" id="SFLDS00003">
    <property type="entry name" value="Haloacid_Dehalogenase"/>
    <property type="match status" value="1"/>
</dbReference>
<organism evidence="14 15">
    <name type="scientific">Comamonas serinivorans</name>
    <dbReference type="NCBI Taxonomy" id="1082851"/>
    <lineage>
        <taxon>Bacteria</taxon>
        <taxon>Pseudomonadati</taxon>
        <taxon>Pseudomonadota</taxon>
        <taxon>Betaproteobacteria</taxon>
        <taxon>Burkholderiales</taxon>
        <taxon>Comamonadaceae</taxon>
        <taxon>Comamonas</taxon>
    </lineage>
</organism>
<evidence type="ECO:0000256" key="2">
    <source>
        <dbReference type="ARBA" id="ARBA00001946"/>
    </source>
</evidence>
<dbReference type="InterPro" id="IPR050155">
    <property type="entry name" value="HAD-like_hydrolase_sf"/>
</dbReference>
<dbReference type="SUPFAM" id="SSF56784">
    <property type="entry name" value="HAD-like"/>
    <property type="match status" value="1"/>
</dbReference>
<evidence type="ECO:0000256" key="6">
    <source>
        <dbReference type="ARBA" id="ARBA00013078"/>
    </source>
</evidence>
<dbReference type="UniPathway" id="UPA00865">
    <property type="reaction ID" value="UER00834"/>
</dbReference>
<dbReference type="InterPro" id="IPR036412">
    <property type="entry name" value="HAD-like_sf"/>
</dbReference>
<dbReference type="Gene3D" id="3.40.50.1000">
    <property type="entry name" value="HAD superfamily/HAD-like"/>
    <property type="match status" value="1"/>
</dbReference>
<keyword evidence="7" id="KW-0113">Calvin cycle</keyword>
<feature type="binding site" evidence="13">
    <location>
        <position position="19"/>
    </location>
    <ligand>
        <name>Mg(2+)</name>
        <dbReference type="ChEBI" id="CHEBI:18420"/>
    </ligand>
</feature>
<comment type="pathway">
    <text evidence="3 13">Organic acid metabolism; glycolate biosynthesis; glycolate from 2-phosphoglycolate: step 1/1.</text>
</comment>
<evidence type="ECO:0000256" key="12">
    <source>
        <dbReference type="ARBA" id="ARBA00059247"/>
    </source>
</evidence>
<accession>A0A1Y0EKC1</accession>
<name>A0A1Y0EKC1_9BURK</name>
<feature type="binding site" evidence="13">
    <location>
        <position position="182"/>
    </location>
    <ligand>
        <name>Mg(2+)</name>
        <dbReference type="ChEBI" id="CHEBI:18420"/>
    </ligand>
</feature>
<dbReference type="InterPro" id="IPR023214">
    <property type="entry name" value="HAD_sf"/>
</dbReference>
<dbReference type="GO" id="GO:0019253">
    <property type="term" value="P:reductive pentose-phosphate cycle"/>
    <property type="evidence" value="ECO:0007669"/>
    <property type="project" value="UniProtKB-KW"/>
</dbReference>
<comment type="catalytic activity">
    <reaction evidence="1 13">
        <text>2-phosphoglycolate + H2O = glycolate + phosphate</text>
        <dbReference type="Rhea" id="RHEA:14369"/>
        <dbReference type="ChEBI" id="CHEBI:15377"/>
        <dbReference type="ChEBI" id="CHEBI:29805"/>
        <dbReference type="ChEBI" id="CHEBI:43474"/>
        <dbReference type="ChEBI" id="CHEBI:58033"/>
        <dbReference type="EC" id="3.1.3.18"/>
    </reaction>
</comment>
<dbReference type="FunFam" id="3.40.50.1000:FF:000022">
    <property type="entry name" value="Phosphoglycolate phosphatase"/>
    <property type="match status" value="1"/>
</dbReference>
<sequence>MSTAALWVEGIRACLLDLDGTLVDTLGDFELALTGMLRELGREPLTRAQIEPVVGKGTEHLVRTVLQRTGASAAPPDDTELARALASYHAHYARINGQASTVYASVPEGLAGLQALNLPLVCVTNKPQAAADALLRHLGLRDAVVQVYGGDSFARRKPDPLPLLKASEALGLPPAQVLMVGDSSNDARAARAAGCPVVLMSYGYNHGDDVREAGADAVFDRLDAVAQALAAAGQPGARAAGETC</sequence>
<comment type="similarity">
    <text evidence="4 13">Belongs to the HAD-like hydrolase superfamily. CbbY/CbbZ/Gph/YieH family.</text>
</comment>
<gene>
    <name evidence="14" type="ORF">CCO03_02665</name>
</gene>
<dbReference type="Proteomes" id="UP000196138">
    <property type="component" value="Chromosome"/>
</dbReference>
<evidence type="ECO:0000256" key="8">
    <source>
        <dbReference type="ARBA" id="ARBA00022723"/>
    </source>
</evidence>
<dbReference type="PANTHER" id="PTHR43434:SF1">
    <property type="entry name" value="PHOSPHOGLYCOLATE PHOSPHATASE"/>
    <property type="match status" value="1"/>
</dbReference>
<dbReference type="GO" id="GO:0008967">
    <property type="term" value="F:phosphoglycolate phosphatase activity"/>
    <property type="evidence" value="ECO:0007669"/>
    <property type="project" value="UniProtKB-UniRule"/>
</dbReference>
<dbReference type="InterPro" id="IPR023198">
    <property type="entry name" value="PGP-like_dom2"/>
</dbReference>
<dbReference type="AlphaFoldDB" id="A0A1Y0EKC1"/>
<dbReference type="GO" id="GO:0006281">
    <property type="term" value="P:DNA repair"/>
    <property type="evidence" value="ECO:0007669"/>
    <property type="project" value="TreeGrafter"/>
</dbReference>
<comment type="function">
    <text evidence="12 13">Specifically catalyzes the dephosphorylation of 2-phosphoglycolate. Is involved in the dissimilation of the intracellular 2-phosphoglycolate formed during the DNA repair of 3'-phosphoglycolate ends, a major class of DNA lesions induced by oxidative stress.</text>
</comment>
<dbReference type="GO" id="GO:0046295">
    <property type="term" value="P:glycolate biosynthetic process"/>
    <property type="evidence" value="ECO:0007669"/>
    <property type="project" value="UniProtKB-UniRule"/>
</dbReference>
<evidence type="ECO:0000313" key="14">
    <source>
        <dbReference type="EMBL" id="ARU03732.1"/>
    </source>
</evidence>
<dbReference type="Pfam" id="PF00702">
    <property type="entry name" value="Hydrolase"/>
    <property type="match status" value="1"/>
</dbReference>
<keyword evidence="11 13" id="KW-0119">Carbohydrate metabolism</keyword>
<dbReference type="InterPro" id="IPR006439">
    <property type="entry name" value="HAD-SF_hydro_IA"/>
</dbReference>
<dbReference type="KEGG" id="cser:CCO03_02665"/>
<keyword evidence="9 13" id="KW-0378">Hydrolase</keyword>
<reference evidence="14 15" key="1">
    <citation type="submission" date="2017-05" db="EMBL/GenBank/DDBJ databases">
        <authorList>
            <person name="Song R."/>
            <person name="Chenine A.L."/>
            <person name="Ruprecht R.M."/>
        </authorList>
    </citation>
    <scope>NUCLEOTIDE SEQUENCE [LARGE SCALE GENOMIC DNA]</scope>
    <source>
        <strain evidence="14 15">DSM 26136</strain>
    </source>
</reference>
<evidence type="ECO:0000256" key="1">
    <source>
        <dbReference type="ARBA" id="ARBA00000830"/>
    </source>
</evidence>